<keyword evidence="3" id="KW-1185">Reference proteome</keyword>
<reference evidence="3" key="1">
    <citation type="journal article" date="2019" name="Int. J. Syst. Evol. Microbiol.">
        <title>The Global Catalogue of Microorganisms (GCM) 10K type strain sequencing project: providing services to taxonomists for standard genome sequencing and annotation.</title>
        <authorList>
            <consortium name="The Broad Institute Genomics Platform"/>
            <consortium name="The Broad Institute Genome Sequencing Center for Infectious Disease"/>
            <person name="Wu L."/>
            <person name="Ma J."/>
        </authorList>
    </citation>
    <scope>NUCLEOTIDE SEQUENCE [LARGE SCALE GENOMIC DNA]</scope>
    <source>
        <strain evidence="3">KCTC 42662</strain>
    </source>
</reference>
<proteinExistence type="predicted"/>
<evidence type="ECO:0000313" key="3">
    <source>
        <dbReference type="Proteomes" id="UP001597545"/>
    </source>
</evidence>
<dbReference type="Gene3D" id="3.40.50.1820">
    <property type="entry name" value="alpha/beta hydrolase"/>
    <property type="match status" value="1"/>
</dbReference>
<gene>
    <name evidence="2" type="ORF">ACFSR5_03445</name>
</gene>
<feature type="domain" description="AB hydrolase-1" evidence="1">
    <location>
        <begin position="17"/>
        <end position="210"/>
    </location>
</feature>
<organism evidence="2 3">
    <name type="scientific">Sphingobacterium suaedae</name>
    <dbReference type="NCBI Taxonomy" id="1686402"/>
    <lineage>
        <taxon>Bacteria</taxon>
        <taxon>Pseudomonadati</taxon>
        <taxon>Bacteroidota</taxon>
        <taxon>Sphingobacteriia</taxon>
        <taxon>Sphingobacteriales</taxon>
        <taxon>Sphingobacteriaceae</taxon>
        <taxon>Sphingobacterium</taxon>
    </lineage>
</organism>
<name>A0ABW5KCQ0_9SPHI</name>
<evidence type="ECO:0000313" key="2">
    <source>
        <dbReference type="EMBL" id="MFD2546697.1"/>
    </source>
</evidence>
<dbReference type="InterPro" id="IPR029058">
    <property type="entry name" value="AB_hydrolase_fold"/>
</dbReference>
<dbReference type="InterPro" id="IPR000073">
    <property type="entry name" value="AB_hydrolase_1"/>
</dbReference>
<dbReference type="EMBL" id="JBHULR010000003">
    <property type="protein sequence ID" value="MFD2546697.1"/>
    <property type="molecule type" value="Genomic_DNA"/>
</dbReference>
<dbReference type="SUPFAM" id="SSF53474">
    <property type="entry name" value="alpha/beta-Hydrolases"/>
    <property type="match status" value="1"/>
</dbReference>
<evidence type="ECO:0000259" key="1">
    <source>
        <dbReference type="Pfam" id="PF12697"/>
    </source>
</evidence>
<sequence length="222" mass="25186">MQAAEKKTIYLFSGLGADERAFHRLNFSGHPLKYIKWVLPKKNEAMEDYAARLAQQITDPNAILIGLSFGGMIAIEVAKLIPTSKIILIASAKTRSEIPLFYRRIGSLGLLKIIPAQLLKSPNTLTNWLFGAKSNKDKLLLKQILRETDNIFLKWALTKITRWQNSKIAKNTIHIHGTSDHILPARYVKNCIWIKHGGHLITLNRAKELSDILQKILKDDRT</sequence>
<keyword evidence="2" id="KW-0378">Hydrolase</keyword>
<comment type="caution">
    <text evidence="2">The sequence shown here is derived from an EMBL/GenBank/DDBJ whole genome shotgun (WGS) entry which is preliminary data.</text>
</comment>
<dbReference type="GO" id="GO:0016787">
    <property type="term" value="F:hydrolase activity"/>
    <property type="evidence" value="ECO:0007669"/>
    <property type="project" value="UniProtKB-KW"/>
</dbReference>
<dbReference type="Proteomes" id="UP001597545">
    <property type="component" value="Unassembled WGS sequence"/>
</dbReference>
<accession>A0ABW5KCQ0</accession>
<dbReference type="RefSeq" id="WP_380900746.1">
    <property type="nucleotide sequence ID" value="NZ_JBHUEG010000007.1"/>
</dbReference>
<dbReference type="Pfam" id="PF12697">
    <property type="entry name" value="Abhydrolase_6"/>
    <property type="match status" value="1"/>
</dbReference>
<protein>
    <submittedName>
        <fullName evidence="2">Alpha/beta hydrolase</fullName>
    </submittedName>
</protein>